<reference evidence="3 4" key="1">
    <citation type="submission" date="2020-07" db="EMBL/GenBank/DDBJ databases">
        <title>Genus Haemophilus, Bergeys manual.</title>
        <authorList>
            <person name="Noerskov-Lauritsen N."/>
        </authorList>
    </citation>
    <scope>NUCLEOTIDE SEQUENCE [LARGE SCALE GENOMIC DNA]</scope>
    <source>
        <strain evidence="3 4">CCUG30047</strain>
    </source>
</reference>
<dbReference type="Proteomes" id="UP000590599">
    <property type="component" value="Unassembled WGS sequence"/>
</dbReference>
<name>A0A852Q0H5_HAEHA</name>
<evidence type="ECO:0000259" key="2">
    <source>
        <dbReference type="PROSITE" id="PS50943"/>
    </source>
</evidence>
<gene>
    <name evidence="3" type="ORF">HZI69_02975</name>
</gene>
<dbReference type="GO" id="GO:0003677">
    <property type="term" value="F:DNA binding"/>
    <property type="evidence" value="ECO:0007669"/>
    <property type="project" value="UniProtKB-KW"/>
</dbReference>
<dbReference type="PANTHER" id="PTHR46558:SF4">
    <property type="entry name" value="DNA-BIDING PHAGE PROTEIN"/>
    <property type="match status" value="1"/>
</dbReference>
<evidence type="ECO:0000256" key="1">
    <source>
        <dbReference type="ARBA" id="ARBA00023125"/>
    </source>
</evidence>
<organism evidence="3 4">
    <name type="scientific">Haemophilus haemolyticus</name>
    <dbReference type="NCBI Taxonomy" id="726"/>
    <lineage>
        <taxon>Bacteria</taxon>
        <taxon>Pseudomonadati</taxon>
        <taxon>Pseudomonadota</taxon>
        <taxon>Gammaproteobacteria</taxon>
        <taxon>Pasteurellales</taxon>
        <taxon>Pasteurellaceae</taxon>
        <taxon>Haemophilus</taxon>
    </lineage>
</organism>
<dbReference type="InterPro" id="IPR001387">
    <property type="entry name" value="Cro/C1-type_HTH"/>
</dbReference>
<dbReference type="RefSeq" id="WP_118785769.1">
    <property type="nucleotide sequence ID" value="NZ_JACBKA010000003.1"/>
</dbReference>
<accession>A0A852Q0H5</accession>
<dbReference type="PANTHER" id="PTHR46558">
    <property type="entry name" value="TRACRIPTIONAL REGULATORY PROTEIN-RELATED-RELATED"/>
    <property type="match status" value="1"/>
</dbReference>
<protein>
    <submittedName>
        <fullName evidence="3">Helix-turn-helix transcriptional regulator</fullName>
    </submittedName>
</protein>
<dbReference type="EMBL" id="JACBKA010000003">
    <property type="protein sequence ID" value="NYA26809.1"/>
    <property type="molecule type" value="Genomic_DNA"/>
</dbReference>
<comment type="caution">
    <text evidence="3">The sequence shown here is derived from an EMBL/GenBank/DDBJ whole genome shotgun (WGS) entry which is preliminary data.</text>
</comment>
<dbReference type="Gene3D" id="1.10.260.40">
    <property type="entry name" value="lambda repressor-like DNA-binding domains"/>
    <property type="match status" value="1"/>
</dbReference>
<dbReference type="AlphaFoldDB" id="A0A852Q0H5"/>
<dbReference type="Pfam" id="PF01381">
    <property type="entry name" value="HTH_3"/>
    <property type="match status" value="1"/>
</dbReference>
<dbReference type="InterPro" id="IPR010982">
    <property type="entry name" value="Lambda_DNA-bd_dom_sf"/>
</dbReference>
<feature type="domain" description="HTH cro/C1-type" evidence="2">
    <location>
        <begin position="16"/>
        <end position="70"/>
    </location>
</feature>
<keyword evidence="1" id="KW-0238">DNA-binding</keyword>
<proteinExistence type="predicted"/>
<dbReference type="SMART" id="SM00530">
    <property type="entry name" value="HTH_XRE"/>
    <property type="match status" value="1"/>
</dbReference>
<dbReference type="SUPFAM" id="SSF47413">
    <property type="entry name" value="lambda repressor-like DNA-binding domains"/>
    <property type="match status" value="1"/>
</dbReference>
<evidence type="ECO:0000313" key="4">
    <source>
        <dbReference type="Proteomes" id="UP000590599"/>
    </source>
</evidence>
<dbReference type="PROSITE" id="PS50943">
    <property type="entry name" value="HTH_CROC1"/>
    <property type="match status" value="1"/>
</dbReference>
<sequence>MTVNKQHFTKQLGKAIAQYRQKQGLTQEQIAEKLGITNEAVSKFERGVSTPSLTRLFEYSEIFNCKIVDLFSVSSDRVIDRADYLAQLLLKVNEEERALIIDMVEKMVEHFSKNP</sequence>
<dbReference type="CDD" id="cd00093">
    <property type="entry name" value="HTH_XRE"/>
    <property type="match status" value="1"/>
</dbReference>
<evidence type="ECO:0000313" key="3">
    <source>
        <dbReference type="EMBL" id="NYA26809.1"/>
    </source>
</evidence>